<keyword evidence="3" id="KW-0547">Nucleotide-binding</keyword>
<evidence type="ECO:0000256" key="1">
    <source>
        <dbReference type="ARBA" id="ARBA00004496"/>
    </source>
</evidence>
<sequence length="586" mass="62178">MTVLGTAGHVDHGKSTLVRALTGVDPDTLAAERERGLTIDLGFAVAPLPSGHRVHLVDVPGHVRFLKNMLAGAGAVSGAIFVVDALEGPRAQSIEHLRLLELLGVHEGVVVITKADLVSADRLDDATLETLVLLEGSPLADADPIVVDSVSGRGLDTLRQALDALVERIEKGNQAGRAGAGRTRLWVDRAFTAAGAGTVVAGSLTGTALEVGDTIELQPGGGTARIRELHSDHAAVDRADPGNRYAMALSGVARSQVGRGIAVVRPDDWWPTTMVDASVSVLGDLDHELSRRGAHVLHLGSGEWPVRVRVLGSDAIEPGDQGFLRLHLPRPLPLAPGDHYVLRESGRGETMGGGTILEVDPQRRAAVALPSADPQRVISDRGWVSSRDFRRLTGCDRAPDLGDWLVDIDVRVEAERALVARVESAGAVGLALAELSGHDRVLADSLGRNGDHLEVRDDRLVLPGTVLHHPWLDEVAAGGFDPPPPSGIDPAALRSWVADGRLVKVGEVWWSAEAIGEAARRLATELSAHPDGITVAEVRDALDSSRKPTLALLGLFDERGLTRRRDDLRIRGPRLDAVANGHPINT</sequence>
<dbReference type="InterPro" id="IPR000795">
    <property type="entry name" value="T_Tr_GTP-bd_dom"/>
</dbReference>
<evidence type="ECO:0000256" key="2">
    <source>
        <dbReference type="ARBA" id="ARBA00022490"/>
    </source>
</evidence>
<keyword evidence="4" id="KW-0648">Protein biosynthesis</keyword>
<dbReference type="eggNOG" id="COG3276">
    <property type="taxonomic scope" value="Bacteria"/>
</dbReference>
<dbReference type="InterPro" id="IPR004535">
    <property type="entry name" value="Transl_elong_SelB"/>
</dbReference>
<dbReference type="PANTHER" id="PTHR43721">
    <property type="entry name" value="ELONGATION FACTOR TU-RELATED"/>
    <property type="match status" value="1"/>
</dbReference>
<dbReference type="InterPro" id="IPR050055">
    <property type="entry name" value="EF-Tu_GTPase"/>
</dbReference>
<evidence type="ECO:0000256" key="3">
    <source>
        <dbReference type="ARBA" id="ARBA00022741"/>
    </source>
</evidence>
<dbReference type="GO" id="GO:0001514">
    <property type="term" value="P:selenocysteine incorporation"/>
    <property type="evidence" value="ECO:0007669"/>
    <property type="project" value="InterPro"/>
</dbReference>
<evidence type="ECO:0000256" key="5">
    <source>
        <dbReference type="ARBA" id="ARBA00023134"/>
    </source>
</evidence>
<keyword evidence="8" id="KW-1185">Reference proteome</keyword>
<dbReference type="Gene3D" id="3.40.50.300">
    <property type="entry name" value="P-loop containing nucleotide triphosphate hydrolases"/>
    <property type="match status" value="1"/>
</dbReference>
<evidence type="ECO:0000256" key="4">
    <source>
        <dbReference type="ARBA" id="ARBA00022917"/>
    </source>
</evidence>
<dbReference type="SUPFAM" id="SSF50465">
    <property type="entry name" value="EF-Tu/eEF-1alpha/eIF2-gamma C-terminal domain"/>
    <property type="match status" value="1"/>
</dbReference>
<dbReference type="GO" id="GO:0005829">
    <property type="term" value="C:cytosol"/>
    <property type="evidence" value="ECO:0007669"/>
    <property type="project" value="TreeGrafter"/>
</dbReference>
<feature type="domain" description="Tr-type G" evidence="6">
    <location>
        <begin position="1"/>
        <end position="170"/>
    </location>
</feature>
<dbReference type="SUPFAM" id="SSF50447">
    <property type="entry name" value="Translation proteins"/>
    <property type="match status" value="1"/>
</dbReference>
<dbReference type="CDD" id="cd04171">
    <property type="entry name" value="SelB"/>
    <property type="match status" value="1"/>
</dbReference>
<gene>
    <name evidence="7" type="ORF">BN381_100116</name>
</gene>
<evidence type="ECO:0000313" key="7">
    <source>
        <dbReference type="EMBL" id="CCM62229.1"/>
    </source>
</evidence>
<dbReference type="PANTHER" id="PTHR43721:SF22">
    <property type="entry name" value="ELONGATION FACTOR TU, MITOCHONDRIAL"/>
    <property type="match status" value="1"/>
</dbReference>
<protein>
    <submittedName>
        <fullName evidence="7">Putative Selenocysteine-specific translation elongation factor</fullName>
    </submittedName>
</protein>
<accession>R4YVZ1</accession>
<dbReference type="InterPro" id="IPR009001">
    <property type="entry name" value="Transl_elong_EF1A/Init_IF2_C"/>
</dbReference>
<name>R4YVZ1_9ACTN</name>
<dbReference type="InterPro" id="IPR036390">
    <property type="entry name" value="WH_DNA-bd_sf"/>
</dbReference>
<evidence type="ECO:0000313" key="8">
    <source>
        <dbReference type="Proteomes" id="UP000018291"/>
    </source>
</evidence>
<comment type="subcellular location">
    <subcellularLocation>
        <location evidence="1">Cytoplasm</location>
    </subcellularLocation>
</comment>
<dbReference type="SUPFAM" id="SSF52540">
    <property type="entry name" value="P-loop containing nucleoside triphosphate hydrolases"/>
    <property type="match status" value="1"/>
</dbReference>
<dbReference type="OrthoDB" id="9803139at2"/>
<dbReference type="RefSeq" id="WP_012223438.1">
    <property type="nucleotide sequence ID" value="NZ_HG422565.1"/>
</dbReference>
<dbReference type="InterPro" id="IPR015191">
    <property type="entry name" value="SelB_WHD4"/>
</dbReference>
<evidence type="ECO:0000259" key="6">
    <source>
        <dbReference type="PROSITE" id="PS51722"/>
    </source>
</evidence>
<reference evidence="7 8" key="1">
    <citation type="journal article" date="2013" name="ISME J.">
        <title>Metabolic model for the filamentous 'Candidatus Microthrix parvicella' based on genomic and metagenomic analyses.</title>
        <authorList>
            <person name="Jon McIlroy S."/>
            <person name="Kristiansen R."/>
            <person name="Albertsen M."/>
            <person name="Michael Karst S."/>
            <person name="Rossetti S."/>
            <person name="Lund Nielsen J."/>
            <person name="Tandoi V."/>
            <person name="James Seviour R."/>
            <person name="Nielsen P.H."/>
        </authorList>
    </citation>
    <scope>NUCLEOTIDE SEQUENCE [LARGE SCALE GENOMIC DNA]</scope>
    <source>
        <strain evidence="7 8">RN1</strain>
    </source>
</reference>
<dbReference type="AlphaFoldDB" id="R4YVZ1"/>
<dbReference type="STRING" id="1229780.BN381_100116"/>
<dbReference type="GO" id="GO:0003746">
    <property type="term" value="F:translation elongation factor activity"/>
    <property type="evidence" value="ECO:0007669"/>
    <property type="project" value="UniProtKB-KW"/>
</dbReference>
<dbReference type="SUPFAM" id="SSF46785">
    <property type="entry name" value="Winged helix' DNA-binding domain"/>
    <property type="match status" value="1"/>
</dbReference>
<dbReference type="GO" id="GO:0003723">
    <property type="term" value="F:RNA binding"/>
    <property type="evidence" value="ECO:0007669"/>
    <property type="project" value="InterPro"/>
</dbReference>
<dbReference type="InterPro" id="IPR027417">
    <property type="entry name" value="P-loop_NTPase"/>
</dbReference>
<dbReference type="Gene3D" id="1.10.10.10">
    <property type="entry name" value="Winged helix-like DNA-binding domain superfamily/Winged helix DNA-binding domain"/>
    <property type="match status" value="1"/>
</dbReference>
<dbReference type="PROSITE" id="PS51722">
    <property type="entry name" value="G_TR_2"/>
    <property type="match status" value="1"/>
</dbReference>
<dbReference type="GO" id="GO:0005525">
    <property type="term" value="F:GTP binding"/>
    <property type="evidence" value="ECO:0007669"/>
    <property type="project" value="UniProtKB-KW"/>
</dbReference>
<keyword evidence="5" id="KW-0342">GTP-binding</keyword>
<dbReference type="Pfam" id="PF09107">
    <property type="entry name" value="WHD_3rd_SelB"/>
    <property type="match status" value="1"/>
</dbReference>
<dbReference type="Pfam" id="PF00009">
    <property type="entry name" value="GTP_EFTU"/>
    <property type="match status" value="1"/>
</dbReference>
<dbReference type="PRINTS" id="PR00315">
    <property type="entry name" value="ELONGATNFCT"/>
</dbReference>
<proteinExistence type="predicted"/>
<dbReference type="GO" id="GO:0003924">
    <property type="term" value="F:GTPase activity"/>
    <property type="evidence" value="ECO:0007669"/>
    <property type="project" value="InterPro"/>
</dbReference>
<comment type="caution">
    <text evidence="7">The sequence shown here is derived from an EMBL/GenBank/DDBJ whole genome shotgun (WGS) entry which is preliminary data.</text>
</comment>
<dbReference type="InterPro" id="IPR036388">
    <property type="entry name" value="WH-like_DNA-bd_sf"/>
</dbReference>
<dbReference type="Proteomes" id="UP000018291">
    <property type="component" value="Unassembled WGS sequence"/>
</dbReference>
<keyword evidence="7" id="KW-0251">Elongation factor</keyword>
<dbReference type="Gene3D" id="2.40.30.10">
    <property type="entry name" value="Translation factors"/>
    <property type="match status" value="1"/>
</dbReference>
<dbReference type="InterPro" id="IPR009000">
    <property type="entry name" value="Transl_B-barrel_sf"/>
</dbReference>
<dbReference type="NCBIfam" id="TIGR00475">
    <property type="entry name" value="selB"/>
    <property type="match status" value="1"/>
</dbReference>
<dbReference type="HOGENOM" id="CLU_023030_3_0_11"/>
<keyword evidence="2" id="KW-0963">Cytoplasm</keyword>
<organism evidence="7 8">
    <name type="scientific">Candidatus Neomicrothrix parvicella RN1</name>
    <dbReference type="NCBI Taxonomy" id="1229780"/>
    <lineage>
        <taxon>Bacteria</taxon>
        <taxon>Bacillati</taxon>
        <taxon>Actinomycetota</taxon>
        <taxon>Acidimicrobiia</taxon>
        <taxon>Acidimicrobiales</taxon>
        <taxon>Microthrixaceae</taxon>
        <taxon>Candidatus Neomicrothrix</taxon>
    </lineage>
</organism>
<dbReference type="EMBL" id="CANL01000002">
    <property type="protein sequence ID" value="CCM62229.1"/>
    <property type="molecule type" value="Genomic_DNA"/>
</dbReference>